<dbReference type="InterPro" id="IPR036812">
    <property type="entry name" value="NAD(P)_OxRdtase_dom_sf"/>
</dbReference>
<proteinExistence type="predicted"/>
<name>A0AB40AGX4_DIOCR</name>
<dbReference type="PROSITE" id="PS00063">
    <property type="entry name" value="ALDOKETO_REDUCTASE_3"/>
    <property type="match status" value="1"/>
</dbReference>
<evidence type="ECO:0000259" key="1">
    <source>
        <dbReference type="Pfam" id="PF00248"/>
    </source>
</evidence>
<reference evidence="3" key="1">
    <citation type="submission" date="2025-08" db="UniProtKB">
        <authorList>
            <consortium name="RefSeq"/>
        </authorList>
    </citation>
    <scope>IDENTIFICATION</scope>
</reference>
<accession>A0AB40AGX4</accession>
<gene>
    <name evidence="3" type="primary">LOC120249625</name>
</gene>
<dbReference type="InterPro" id="IPR020471">
    <property type="entry name" value="AKR"/>
</dbReference>
<dbReference type="Pfam" id="PF00248">
    <property type="entry name" value="Aldo_ket_red"/>
    <property type="match status" value="2"/>
</dbReference>
<dbReference type="InterPro" id="IPR023210">
    <property type="entry name" value="NADP_OxRdtase_dom"/>
</dbReference>
<dbReference type="RefSeq" id="XP_039114134.1">
    <property type="nucleotide sequence ID" value="XM_039258200.1"/>
</dbReference>
<dbReference type="PRINTS" id="PR00069">
    <property type="entry name" value="ALDKETRDTASE"/>
</dbReference>
<dbReference type="Gene3D" id="3.20.20.100">
    <property type="entry name" value="NADP-dependent oxidoreductase domain"/>
    <property type="match status" value="1"/>
</dbReference>
<dbReference type="Proteomes" id="UP001515500">
    <property type="component" value="Chromosome 19"/>
</dbReference>
<protein>
    <submittedName>
        <fullName evidence="3">Aldose reductase-like isoform X1</fullName>
    </submittedName>
</protein>
<feature type="domain" description="NADP-dependent oxidoreductase" evidence="1">
    <location>
        <begin position="201"/>
        <end position="265"/>
    </location>
</feature>
<dbReference type="PANTHER" id="PTHR11732">
    <property type="entry name" value="ALDO/KETO REDUCTASE"/>
    <property type="match status" value="1"/>
</dbReference>
<dbReference type="SUPFAM" id="SSF51430">
    <property type="entry name" value="NAD(P)-linked oxidoreductase"/>
    <property type="match status" value="1"/>
</dbReference>
<sequence length="391" mass="45050">MILLGHGRCEDLSAERVRPALQNTLQELQLDYLDLYLIHWPFRLKEGAHRPPEAGEVLDFDMEGVWREMEKLVKDGLVRDIGISNFTIKKLNKLLKLAQTIPAVCQMEMHPGWRNDKMLQACKKNGIHATSSNAGLFTTRICWGWTNPAWVPSHVWVTWWKIVGHCVRVVFPLVLRGFHKGSNRDTQCVPTRGSSSDDRDLMHDAAVNKVASKLNKSPCQVLIKWALQRETSVIPKSTHAERIHENIQVFGWEIPEGDFKVLSSISDQRRVLDGEDLFVNKELLRVFDQTYHWSHWKCREGSWMEKICCSPGPCTCLQPPAHSPLPPKTVELSIELGFTSSQNYLNVVFHLEFTFTVCLYFIFRLLWLYELCCFSGTHISCLFKCLNELMK</sequence>
<dbReference type="GO" id="GO:0016491">
    <property type="term" value="F:oxidoreductase activity"/>
    <property type="evidence" value="ECO:0007669"/>
    <property type="project" value="InterPro"/>
</dbReference>
<dbReference type="InterPro" id="IPR018170">
    <property type="entry name" value="Aldo/ket_reductase_CS"/>
</dbReference>
<evidence type="ECO:0000313" key="2">
    <source>
        <dbReference type="Proteomes" id="UP001515500"/>
    </source>
</evidence>
<dbReference type="PROSITE" id="PS00062">
    <property type="entry name" value="ALDOKETO_REDUCTASE_2"/>
    <property type="match status" value="1"/>
</dbReference>
<dbReference type="AlphaFoldDB" id="A0AB40AGX4"/>
<organism evidence="2 3">
    <name type="scientific">Dioscorea cayennensis subsp. rotundata</name>
    <name type="common">White Guinea yam</name>
    <name type="synonym">Dioscorea rotundata</name>
    <dbReference type="NCBI Taxonomy" id="55577"/>
    <lineage>
        <taxon>Eukaryota</taxon>
        <taxon>Viridiplantae</taxon>
        <taxon>Streptophyta</taxon>
        <taxon>Embryophyta</taxon>
        <taxon>Tracheophyta</taxon>
        <taxon>Spermatophyta</taxon>
        <taxon>Magnoliopsida</taxon>
        <taxon>Liliopsida</taxon>
        <taxon>Dioscoreales</taxon>
        <taxon>Dioscoreaceae</taxon>
        <taxon>Dioscorea</taxon>
    </lineage>
</organism>
<evidence type="ECO:0000313" key="3">
    <source>
        <dbReference type="RefSeq" id="XP_039114134.1"/>
    </source>
</evidence>
<keyword evidence="2" id="KW-1185">Reference proteome</keyword>
<feature type="domain" description="NADP-dependent oxidoreductase" evidence="1">
    <location>
        <begin position="7"/>
        <end position="128"/>
    </location>
</feature>
<dbReference type="GeneID" id="120249625"/>